<comment type="caution">
    <text evidence="2">The sequence shown here is derived from an EMBL/GenBank/DDBJ whole genome shotgun (WGS) entry which is preliminary data.</text>
</comment>
<dbReference type="EMBL" id="SEWE01000034">
    <property type="protein sequence ID" value="RYU78162.1"/>
    <property type="molecule type" value="Genomic_DNA"/>
</dbReference>
<accession>A0A4Q5L8X7</accession>
<sequence length="213" mass="22999">MKASVLVLAGLAAAGSARAQSVPTPTEPAWRVGLGLTSMSGYYVGTNTAVDDISWAPTLHARYAWSPRLAARSSVAYQRRQVDRDESGPGQRFVKHKVIHSTLVPLLLEVTLNPAAPKFHVGLLGGLTLRYSDINDQETYFYSGTTNTSTQNRVEKRLDTFLGGGLSLRYQATPRWAVVADGTLGARLGGKTQYYEWLPSATLLVGVGYGLGK</sequence>
<keyword evidence="3" id="KW-1185">Reference proteome</keyword>
<dbReference type="OrthoDB" id="9837742at2"/>
<dbReference type="Proteomes" id="UP000294155">
    <property type="component" value="Unassembled WGS sequence"/>
</dbReference>
<gene>
    <name evidence="2" type="ORF">EWM57_15080</name>
</gene>
<name>A0A4Q5L8X7_9BACT</name>
<feature type="signal peptide" evidence="1">
    <location>
        <begin position="1"/>
        <end position="19"/>
    </location>
</feature>
<dbReference type="AlphaFoldDB" id="A0A4Q5L8X7"/>
<reference evidence="2 3" key="1">
    <citation type="submission" date="2019-02" db="EMBL/GenBank/DDBJ databases">
        <title>Bacterial novel species isolated from soil.</title>
        <authorList>
            <person name="Jung H.-Y."/>
        </authorList>
    </citation>
    <scope>NUCLEOTIDE SEQUENCE [LARGE SCALE GENOMIC DNA]</scope>
    <source>
        <strain evidence="2 3">1-3-3-3</strain>
    </source>
</reference>
<proteinExistence type="predicted"/>
<evidence type="ECO:0000313" key="2">
    <source>
        <dbReference type="EMBL" id="RYU78162.1"/>
    </source>
</evidence>
<evidence type="ECO:0000313" key="3">
    <source>
        <dbReference type="Proteomes" id="UP000294155"/>
    </source>
</evidence>
<dbReference type="RefSeq" id="WP_129921989.1">
    <property type="nucleotide sequence ID" value="NZ_SEWE01000034.1"/>
</dbReference>
<keyword evidence="1" id="KW-0732">Signal</keyword>
<feature type="chain" id="PRO_5020523345" description="Outer membrane protein beta-barrel domain-containing protein" evidence="1">
    <location>
        <begin position="20"/>
        <end position="213"/>
    </location>
</feature>
<evidence type="ECO:0008006" key="4">
    <source>
        <dbReference type="Google" id="ProtNLM"/>
    </source>
</evidence>
<protein>
    <recommendedName>
        <fullName evidence="4">Outer membrane protein beta-barrel domain-containing protein</fullName>
    </recommendedName>
</protein>
<evidence type="ECO:0000256" key="1">
    <source>
        <dbReference type="SAM" id="SignalP"/>
    </source>
</evidence>
<organism evidence="2 3">
    <name type="scientific">Hymenobacter persicinus</name>
    <dbReference type="NCBI Taxonomy" id="2025506"/>
    <lineage>
        <taxon>Bacteria</taxon>
        <taxon>Pseudomonadati</taxon>
        <taxon>Bacteroidota</taxon>
        <taxon>Cytophagia</taxon>
        <taxon>Cytophagales</taxon>
        <taxon>Hymenobacteraceae</taxon>
        <taxon>Hymenobacter</taxon>
    </lineage>
</organism>